<dbReference type="PROSITE" id="PS50112">
    <property type="entry name" value="PAS"/>
    <property type="match status" value="1"/>
</dbReference>
<name>A0ABQ1U779_9BACT</name>
<keyword evidence="3" id="KW-0597">Phosphoprotein</keyword>
<dbReference type="EMBL" id="BMHT01000004">
    <property type="protein sequence ID" value="GGF12333.1"/>
    <property type="molecule type" value="Genomic_DNA"/>
</dbReference>
<dbReference type="NCBIfam" id="TIGR00229">
    <property type="entry name" value="sensory_box"/>
    <property type="match status" value="1"/>
</dbReference>
<evidence type="ECO:0000259" key="7">
    <source>
        <dbReference type="PROSITE" id="PS50112"/>
    </source>
</evidence>
<dbReference type="Pfam" id="PF00512">
    <property type="entry name" value="HisKA"/>
    <property type="match status" value="1"/>
</dbReference>
<dbReference type="InterPro" id="IPR003661">
    <property type="entry name" value="HisK_dim/P_dom"/>
</dbReference>
<dbReference type="InterPro" id="IPR005467">
    <property type="entry name" value="His_kinase_dom"/>
</dbReference>
<comment type="caution">
    <text evidence="8">The sequence shown here is derived from an EMBL/GenBank/DDBJ whole genome shotgun (WGS) entry which is preliminary data.</text>
</comment>
<dbReference type="SMART" id="SM00387">
    <property type="entry name" value="HATPase_c"/>
    <property type="match status" value="1"/>
</dbReference>
<dbReference type="SUPFAM" id="SSF47384">
    <property type="entry name" value="Homodimeric domain of signal transducing histidine kinase"/>
    <property type="match status" value="1"/>
</dbReference>
<keyword evidence="5" id="KW-0418">Kinase</keyword>
<dbReference type="InterPro" id="IPR000014">
    <property type="entry name" value="PAS"/>
</dbReference>
<dbReference type="SUPFAM" id="SSF55874">
    <property type="entry name" value="ATPase domain of HSP90 chaperone/DNA topoisomerase II/histidine kinase"/>
    <property type="match status" value="1"/>
</dbReference>
<keyword evidence="9" id="KW-1185">Reference proteome</keyword>
<dbReference type="Gene3D" id="1.10.287.130">
    <property type="match status" value="1"/>
</dbReference>
<evidence type="ECO:0000256" key="4">
    <source>
        <dbReference type="ARBA" id="ARBA00022679"/>
    </source>
</evidence>
<dbReference type="EC" id="2.7.13.3" evidence="2"/>
<dbReference type="InterPro" id="IPR004358">
    <property type="entry name" value="Sig_transdc_His_kin-like_C"/>
</dbReference>
<accession>A0ABQ1U779</accession>
<dbReference type="InterPro" id="IPR013767">
    <property type="entry name" value="PAS_fold"/>
</dbReference>
<dbReference type="PRINTS" id="PR00344">
    <property type="entry name" value="BCTRLSENSOR"/>
</dbReference>
<dbReference type="InterPro" id="IPR036890">
    <property type="entry name" value="HATPase_C_sf"/>
</dbReference>
<dbReference type="Gene3D" id="3.30.450.20">
    <property type="entry name" value="PAS domain"/>
    <property type="match status" value="1"/>
</dbReference>
<evidence type="ECO:0000256" key="2">
    <source>
        <dbReference type="ARBA" id="ARBA00012438"/>
    </source>
</evidence>
<feature type="domain" description="Histidine kinase" evidence="6">
    <location>
        <begin position="177"/>
        <end position="397"/>
    </location>
</feature>
<dbReference type="Pfam" id="PF02518">
    <property type="entry name" value="HATPase_c"/>
    <property type="match status" value="1"/>
</dbReference>
<dbReference type="InterPro" id="IPR036097">
    <property type="entry name" value="HisK_dim/P_sf"/>
</dbReference>
<dbReference type="Gene3D" id="3.30.565.10">
    <property type="entry name" value="Histidine kinase-like ATPase, C-terminal domain"/>
    <property type="match status" value="1"/>
</dbReference>
<dbReference type="SMART" id="SM00091">
    <property type="entry name" value="PAS"/>
    <property type="match status" value="1"/>
</dbReference>
<evidence type="ECO:0000313" key="8">
    <source>
        <dbReference type="EMBL" id="GGF12333.1"/>
    </source>
</evidence>
<comment type="catalytic activity">
    <reaction evidence="1">
        <text>ATP + protein L-histidine = ADP + protein N-phospho-L-histidine.</text>
        <dbReference type="EC" id="2.7.13.3"/>
    </reaction>
</comment>
<sequence>MPTAPSSTSPDKGPLEAENRLLREEIARLKREQETPVVPQNQERFRTVFENSPLGQKIIDPDLTICQANQALATMLGFERPDEVVGHRILEFAHPDHMADWQKLQQRLWAHKEPSFGLETCLVRQDGSSFWCRVTSVLFPDDGQELGYTTLEDIAERKKLEILHKRLYDAQETILHLVAHDLQSPINNIRMLVDLLLDDPAVRAIEPASAQQNVRELLKLVERACTEAGVLLKDVLYLGQMEANRLEKHRTDLGAFLNERLIVFRVAAQEKDIELVLELPPTPIHANIHADKFGRILDNLLTNAFKFTPAGGQIRVRLQEHEGRVRLIVQDTGLGIPEELQPRVFDKFTAASRPGLYGDTTTGLGLFITKQIVELHEGKIWLESKEHHGTTFFIDLA</sequence>
<dbReference type="CDD" id="cd00130">
    <property type="entry name" value="PAS"/>
    <property type="match status" value="1"/>
</dbReference>
<reference evidence="9" key="1">
    <citation type="journal article" date="2019" name="Int. J. Syst. Evol. Microbiol.">
        <title>The Global Catalogue of Microorganisms (GCM) 10K type strain sequencing project: providing services to taxonomists for standard genome sequencing and annotation.</title>
        <authorList>
            <consortium name="The Broad Institute Genomics Platform"/>
            <consortium name="The Broad Institute Genome Sequencing Center for Infectious Disease"/>
            <person name="Wu L."/>
            <person name="Ma J."/>
        </authorList>
    </citation>
    <scope>NUCLEOTIDE SEQUENCE [LARGE SCALE GENOMIC DNA]</scope>
    <source>
        <strain evidence="9">CGMCC 1.15197</strain>
    </source>
</reference>
<dbReference type="Pfam" id="PF00989">
    <property type="entry name" value="PAS"/>
    <property type="match status" value="1"/>
</dbReference>
<proteinExistence type="predicted"/>
<organism evidence="8 9">
    <name type="scientific">Hymenobacter cavernae</name>
    <dbReference type="NCBI Taxonomy" id="2044852"/>
    <lineage>
        <taxon>Bacteria</taxon>
        <taxon>Pseudomonadati</taxon>
        <taxon>Bacteroidota</taxon>
        <taxon>Cytophagia</taxon>
        <taxon>Cytophagales</taxon>
        <taxon>Hymenobacteraceae</taxon>
        <taxon>Hymenobacter</taxon>
    </lineage>
</organism>
<dbReference type="Proteomes" id="UP000632273">
    <property type="component" value="Unassembled WGS sequence"/>
</dbReference>
<dbReference type="CDD" id="cd00082">
    <property type="entry name" value="HisKA"/>
    <property type="match status" value="1"/>
</dbReference>
<evidence type="ECO:0000256" key="1">
    <source>
        <dbReference type="ARBA" id="ARBA00000085"/>
    </source>
</evidence>
<evidence type="ECO:0000256" key="5">
    <source>
        <dbReference type="ARBA" id="ARBA00022777"/>
    </source>
</evidence>
<feature type="domain" description="PAS" evidence="7">
    <location>
        <begin position="41"/>
        <end position="112"/>
    </location>
</feature>
<evidence type="ECO:0000259" key="6">
    <source>
        <dbReference type="PROSITE" id="PS50109"/>
    </source>
</evidence>
<dbReference type="SUPFAM" id="SSF55785">
    <property type="entry name" value="PYP-like sensor domain (PAS domain)"/>
    <property type="match status" value="1"/>
</dbReference>
<dbReference type="PANTHER" id="PTHR43047:SF72">
    <property type="entry name" value="OSMOSENSING HISTIDINE PROTEIN KINASE SLN1"/>
    <property type="match status" value="1"/>
</dbReference>
<protein>
    <recommendedName>
        <fullName evidence="2">histidine kinase</fullName>
        <ecNumber evidence="2">2.7.13.3</ecNumber>
    </recommendedName>
</protein>
<dbReference type="SMART" id="SM00388">
    <property type="entry name" value="HisKA"/>
    <property type="match status" value="1"/>
</dbReference>
<dbReference type="RefSeq" id="WP_188814291.1">
    <property type="nucleotide sequence ID" value="NZ_BMHT01000004.1"/>
</dbReference>
<dbReference type="InterPro" id="IPR003594">
    <property type="entry name" value="HATPase_dom"/>
</dbReference>
<dbReference type="PANTHER" id="PTHR43047">
    <property type="entry name" value="TWO-COMPONENT HISTIDINE PROTEIN KINASE"/>
    <property type="match status" value="1"/>
</dbReference>
<keyword evidence="4" id="KW-0808">Transferase</keyword>
<dbReference type="PROSITE" id="PS50109">
    <property type="entry name" value="HIS_KIN"/>
    <property type="match status" value="1"/>
</dbReference>
<evidence type="ECO:0000313" key="9">
    <source>
        <dbReference type="Proteomes" id="UP000632273"/>
    </source>
</evidence>
<gene>
    <name evidence="8" type="ORF">GCM10011383_24450</name>
</gene>
<evidence type="ECO:0000256" key="3">
    <source>
        <dbReference type="ARBA" id="ARBA00022553"/>
    </source>
</evidence>
<dbReference type="InterPro" id="IPR035965">
    <property type="entry name" value="PAS-like_dom_sf"/>
</dbReference>